<organism evidence="1 2">
    <name type="scientific">Pseudocercospora fijiensis (strain CIRAD86)</name>
    <name type="common">Black leaf streak disease fungus</name>
    <name type="synonym">Mycosphaerella fijiensis</name>
    <dbReference type="NCBI Taxonomy" id="383855"/>
    <lineage>
        <taxon>Eukaryota</taxon>
        <taxon>Fungi</taxon>
        <taxon>Dikarya</taxon>
        <taxon>Ascomycota</taxon>
        <taxon>Pezizomycotina</taxon>
        <taxon>Dothideomycetes</taxon>
        <taxon>Dothideomycetidae</taxon>
        <taxon>Mycosphaerellales</taxon>
        <taxon>Mycosphaerellaceae</taxon>
        <taxon>Pseudocercospora</taxon>
    </lineage>
</organism>
<dbReference type="RefSeq" id="XP_007925564.1">
    <property type="nucleotide sequence ID" value="XM_007927373.1"/>
</dbReference>
<evidence type="ECO:0008006" key="3">
    <source>
        <dbReference type="Google" id="ProtNLM"/>
    </source>
</evidence>
<name>M3AKG6_PSEFD</name>
<dbReference type="HOGENOM" id="CLU_586772_0_0_1"/>
<dbReference type="KEGG" id="pfj:MYCFIDRAFT_195943"/>
<dbReference type="eggNOG" id="ENOG502SUAI">
    <property type="taxonomic scope" value="Eukaryota"/>
</dbReference>
<proteinExistence type="predicted"/>
<dbReference type="OrthoDB" id="2333384at2759"/>
<dbReference type="VEuPathDB" id="FungiDB:MYCFIDRAFT_195943"/>
<dbReference type="EMBL" id="KB446557">
    <property type="protein sequence ID" value="EME85076.1"/>
    <property type="molecule type" value="Genomic_DNA"/>
</dbReference>
<keyword evidence="2" id="KW-1185">Reference proteome</keyword>
<reference evidence="1 2" key="1">
    <citation type="journal article" date="2012" name="PLoS Pathog.">
        <title>Diverse lifestyles and strategies of plant pathogenesis encoded in the genomes of eighteen Dothideomycetes fungi.</title>
        <authorList>
            <person name="Ohm R.A."/>
            <person name="Feau N."/>
            <person name="Henrissat B."/>
            <person name="Schoch C.L."/>
            <person name="Horwitz B.A."/>
            <person name="Barry K.W."/>
            <person name="Condon B.J."/>
            <person name="Copeland A.C."/>
            <person name="Dhillon B."/>
            <person name="Glaser F."/>
            <person name="Hesse C.N."/>
            <person name="Kosti I."/>
            <person name="LaButti K."/>
            <person name="Lindquist E.A."/>
            <person name="Lucas S."/>
            <person name="Salamov A.A."/>
            <person name="Bradshaw R.E."/>
            <person name="Ciuffetti L."/>
            <person name="Hamelin R.C."/>
            <person name="Kema G.H.J."/>
            <person name="Lawrence C."/>
            <person name="Scott J.A."/>
            <person name="Spatafora J.W."/>
            <person name="Turgeon B.G."/>
            <person name="de Wit P.J.G.M."/>
            <person name="Zhong S."/>
            <person name="Goodwin S.B."/>
            <person name="Grigoriev I.V."/>
        </authorList>
    </citation>
    <scope>NUCLEOTIDE SEQUENCE [LARGE SCALE GENOMIC DNA]</scope>
    <source>
        <strain evidence="1 2">CIRAD86</strain>
    </source>
</reference>
<dbReference type="AlphaFoldDB" id="M3AKG6"/>
<evidence type="ECO:0000313" key="1">
    <source>
        <dbReference type="EMBL" id="EME85076.1"/>
    </source>
</evidence>
<sequence length="466" mass="50832">MRSSVSSAASGNGALGQLHIRAVLDNPKKVHHGPDDPVRGNVHVKYASSSRAGSSQLFGPLKLEVVLRGQARVNAEDEPSQITTLFTEARTLYDGAFRADGENEHALPFALDFAENVDPTTHTTMTQSGNGTWNFRQTVGSELHALPPSLESQAPENSGVTRLKAVSKVLVAVRYSILVRAKMPGIDVDVVVANPADGETVLYDQPRVPIMIASNLADNGEFYRQITVQNEHLRPAEQKPRGFVGKTKAFLKSSDLPKFVFTATCSNVPQHAFVDQPVAFDMSMAPHYSSTVHENPEVFLDSCTTSLIARTTGVKPINIETLWSRTTEFERKPFSDEHGWARTVDIGNLEWIPSTFSLGDLERTYKLRIAPQFSVGKQKLSIRQDMPVMVHPPIDPENDTTLARIHSGGSALPAYEEAAASAPTPPYEAVTGLSQPSYEQAIGAMEAEHIPTPNLVEHRPETLAAV</sequence>
<accession>M3AKG6</accession>
<dbReference type="GeneID" id="19335545"/>
<gene>
    <name evidence="1" type="ORF">MYCFIDRAFT_195943</name>
</gene>
<protein>
    <recommendedName>
        <fullName evidence="3">Arrestin-like N-terminal domain-containing protein</fullName>
    </recommendedName>
</protein>
<dbReference type="Proteomes" id="UP000016932">
    <property type="component" value="Unassembled WGS sequence"/>
</dbReference>
<evidence type="ECO:0000313" key="2">
    <source>
        <dbReference type="Proteomes" id="UP000016932"/>
    </source>
</evidence>